<dbReference type="EMBL" id="JYDL01000604">
    <property type="protein sequence ID" value="KRX12235.1"/>
    <property type="molecule type" value="Genomic_DNA"/>
</dbReference>
<gene>
    <name evidence="1" type="ORF">T07_12494</name>
</gene>
<dbReference type="AlphaFoldDB" id="A0A0V0RCM9"/>
<dbReference type="Proteomes" id="UP000054630">
    <property type="component" value="Unassembled WGS sequence"/>
</dbReference>
<proteinExistence type="predicted"/>
<organism evidence="1 2">
    <name type="scientific">Trichinella nelsoni</name>
    <dbReference type="NCBI Taxonomy" id="6336"/>
    <lineage>
        <taxon>Eukaryota</taxon>
        <taxon>Metazoa</taxon>
        <taxon>Ecdysozoa</taxon>
        <taxon>Nematoda</taxon>
        <taxon>Enoplea</taxon>
        <taxon>Dorylaimia</taxon>
        <taxon>Trichinellida</taxon>
        <taxon>Trichinellidae</taxon>
        <taxon>Trichinella</taxon>
    </lineage>
</organism>
<evidence type="ECO:0000313" key="2">
    <source>
        <dbReference type="Proteomes" id="UP000054630"/>
    </source>
</evidence>
<reference evidence="1 2" key="1">
    <citation type="submission" date="2015-01" db="EMBL/GenBank/DDBJ databases">
        <title>Evolution of Trichinella species and genotypes.</title>
        <authorList>
            <person name="Korhonen P.K."/>
            <person name="Edoardo P."/>
            <person name="Giuseppe L.R."/>
            <person name="Gasser R.B."/>
        </authorList>
    </citation>
    <scope>NUCLEOTIDE SEQUENCE [LARGE SCALE GENOMIC DNA]</scope>
    <source>
        <strain evidence="1">ISS37</strain>
    </source>
</reference>
<sequence length="74" mass="8468">MDVEHHPVSADSPSLPYNINSLWFWSLCHPLRAINKSRDILVSPSFLKMEHDLLPFSPLYDSAINRLLPQLVAI</sequence>
<protein>
    <submittedName>
        <fullName evidence="1">Uncharacterized protein</fullName>
    </submittedName>
</protein>
<comment type="caution">
    <text evidence="1">The sequence shown here is derived from an EMBL/GenBank/DDBJ whole genome shotgun (WGS) entry which is preliminary data.</text>
</comment>
<evidence type="ECO:0000313" key="1">
    <source>
        <dbReference type="EMBL" id="KRX12235.1"/>
    </source>
</evidence>
<name>A0A0V0RCM9_9BILA</name>
<keyword evidence="2" id="KW-1185">Reference proteome</keyword>
<accession>A0A0V0RCM9</accession>